<accession>A0A9P4H2P0</accession>
<gene>
    <name evidence="5" type="ORF">EK21DRAFT_92275</name>
</gene>
<comment type="caution">
    <text evidence="5">The sequence shown here is derived from an EMBL/GenBank/DDBJ whole genome shotgun (WGS) entry which is preliminary data.</text>
</comment>
<protein>
    <submittedName>
        <fullName evidence="5">Di-copper centre-containing protein</fullName>
    </submittedName>
</protein>
<dbReference type="InterPro" id="IPR008922">
    <property type="entry name" value="Di-copper_centre_dom_sf"/>
</dbReference>
<keyword evidence="1" id="KW-0479">Metal-binding</keyword>
<dbReference type="InterPro" id="IPR050316">
    <property type="entry name" value="Tyrosinase/Hemocyanin"/>
</dbReference>
<dbReference type="InterPro" id="IPR002227">
    <property type="entry name" value="Tyrosinase_Cu-bd"/>
</dbReference>
<dbReference type="GO" id="GO:0016491">
    <property type="term" value="F:oxidoreductase activity"/>
    <property type="evidence" value="ECO:0007669"/>
    <property type="project" value="UniProtKB-KW"/>
</dbReference>
<dbReference type="PANTHER" id="PTHR11474">
    <property type="entry name" value="TYROSINASE FAMILY MEMBER"/>
    <property type="match status" value="1"/>
</dbReference>
<feature type="domain" description="Tyrosinase copper-binding" evidence="4">
    <location>
        <begin position="100"/>
        <end position="324"/>
    </location>
</feature>
<organism evidence="5 6">
    <name type="scientific">Setomelanomma holmii</name>
    <dbReference type="NCBI Taxonomy" id="210430"/>
    <lineage>
        <taxon>Eukaryota</taxon>
        <taxon>Fungi</taxon>
        <taxon>Dikarya</taxon>
        <taxon>Ascomycota</taxon>
        <taxon>Pezizomycotina</taxon>
        <taxon>Dothideomycetes</taxon>
        <taxon>Pleosporomycetidae</taxon>
        <taxon>Pleosporales</taxon>
        <taxon>Pleosporineae</taxon>
        <taxon>Phaeosphaeriaceae</taxon>
        <taxon>Setomelanomma</taxon>
    </lineage>
</organism>
<dbReference type="PRINTS" id="PR00092">
    <property type="entry name" value="TYROSINASE"/>
</dbReference>
<evidence type="ECO:0000256" key="3">
    <source>
        <dbReference type="SAM" id="SignalP"/>
    </source>
</evidence>
<evidence type="ECO:0000259" key="4">
    <source>
        <dbReference type="Pfam" id="PF00264"/>
    </source>
</evidence>
<dbReference type="SUPFAM" id="SSF48056">
    <property type="entry name" value="Di-copper centre-containing domain"/>
    <property type="match status" value="1"/>
</dbReference>
<dbReference type="Proteomes" id="UP000799777">
    <property type="component" value="Unassembled WGS sequence"/>
</dbReference>
<evidence type="ECO:0000313" key="6">
    <source>
        <dbReference type="Proteomes" id="UP000799777"/>
    </source>
</evidence>
<dbReference type="AlphaFoldDB" id="A0A9P4H2P0"/>
<proteinExistence type="predicted"/>
<evidence type="ECO:0000256" key="1">
    <source>
        <dbReference type="ARBA" id="ARBA00022723"/>
    </source>
</evidence>
<keyword evidence="2" id="KW-0560">Oxidoreductase</keyword>
<feature type="signal peptide" evidence="3">
    <location>
        <begin position="1"/>
        <end position="24"/>
    </location>
</feature>
<evidence type="ECO:0000256" key="2">
    <source>
        <dbReference type="ARBA" id="ARBA00023002"/>
    </source>
</evidence>
<evidence type="ECO:0000313" key="5">
    <source>
        <dbReference type="EMBL" id="KAF2026530.1"/>
    </source>
</evidence>
<sequence>MRFTCGLIFLFTVLTAAHIVTISAARLDQARNVDDFQALTIEALRKAGTGCDPNECTLEKARVRRDWEKLSNTERKEYITAVNCLWDLPNLNPTFSAAQNYFDEFVAAHVNLTDYIDGTGNFLTWHRYLIHLWEETLRDQCGYSGALPYWNWFKYKDNLWDSPPFDGSVTSLGGDGDFFAHNGSLTGAGQVYLPSGKGGGCVKSGPFANRVINIGPIRPAMQDFVPVMKNQLDYNPRCLRRDLTIAAAARFTDQALFDVLAGNHSSSIAAFQDEFQSPPGTLRLHGAGHFSMCGDASDVFSSLNDPAFYQHHALVNRVYWMWQALHPDLARTIAGTRTIRNTPPSPNATIHDPLDVGVLGEHLPIEDVLDTLGDTPLCYIYE</sequence>
<reference evidence="5" key="1">
    <citation type="journal article" date="2020" name="Stud. Mycol.">
        <title>101 Dothideomycetes genomes: a test case for predicting lifestyles and emergence of pathogens.</title>
        <authorList>
            <person name="Haridas S."/>
            <person name="Albert R."/>
            <person name="Binder M."/>
            <person name="Bloem J."/>
            <person name="Labutti K."/>
            <person name="Salamov A."/>
            <person name="Andreopoulos B."/>
            <person name="Baker S."/>
            <person name="Barry K."/>
            <person name="Bills G."/>
            <person name="Bluhm B."/>
            <person name="Cannon C."/>
            <person name="Castanera R."/>
            <person name="Culley D."/>
            <person name="Daum C."/>
            <person name="Ezra D."/>
            <person name="Gonzalez J."/>
            <person name="Henrissat B."/>
            <person name="Kuo A."/>
            <person name="Liang C."/>
            <person name="Lipzen A."/>
            <person name="Lutzoni F."/>
            <person name="Magnuson J."/>
            <person name="Mondo S."/>
            <person name="Nolan M."/>
            <person name="Ohm R."/>
            <person name="Pangilinan J."/>
            <person name="Park H.-J."/>
            <person name="Ramirez L."/>
            <person name="Alfaro M."/>
            <person name="Sun H."/>
            <person name="Tritt A."/>
            <person name="Yoshinaga Y."/>
            <person name="Zwiers L.-H."/>
            <person name="Turgeon B."/>
            <person name="Goodwin S."/>
            <person name="Spatafora J."/>
            <person name="Crous P."/>
            <person name="Grigoriev I."/>
        </authorList>
    </citation>
    <scope>NUCLEOTIDE SEQUENCE</scope>
    <source>
        <strain evidence="5">CBS 110217</strain>
    </source>
</reference>
<name>A0A9P4H2P0_9PLEO</name>
<dbReference type="EMBL" id="ML978241">
    <property type="protein sequence ID" value="KAF2026530.1"/>
    <property type="molecule type" value="Genomic_DNA"/>
</dbReference>
<keyword evidence="6" id="KW-1185">Reference proteome</keyword>
<dbReference type="Gene3D" id="1.10.1280.10">
    <property type="entry name" value="Di-copper center containing domain from catechol oxidase"/>
    <property type="match status" value="1"/>
</dbReference>
<dbReference type="Pfam" id="PF00264">
    <property type="entry name" value="Tyrosinase"/>
    <property type="match status" value="1"/>
</dbReference>
<dbReference type="GO" id="GO:0046872">
    <property type="term" value="F:metal ion binding"/>
    <property type="evidence" value="ECO:0007669"/>
    <property type="project" value="UniProtKB-KW"/>
</dbReference>
<keyword evidence="3" id="KW-0732">Signal</keyword>
<dbReference type="OrthoDB" id="6132182at2759"/>
<dbReference type="PANTHER" id="PTHR11474:SF125">
    <property type="entry name" value="N-ACETYL-6-HYDROXYTRYPTOPHAN OXIDASE IVOB-RELATED"/>
    <property type="match status" value="1"/>
</dbReference>
<feature type="chain" id="PRO_5040108118" evidence="3">
    <location>
        <begin position="25"/>
        <end position="382"/>
    </location>
</feature>